<name>A0AA41SAP0_PAPNU</name>
<dbReference type="PROSITE" id="PS51471">
    <property type="entry name" value="FE2OG_OXY"/>
    <property type="match status" value="1"/>
</dbReference>
<keyword evidence="4 5" id="KW-0408">Iron</keyword>
<evidence type="ECO:0000256" key="1">
    <source>
        <dbReference type="ARBA" id="ARBA00008056"/>
    </source>
</evidence>
<comment type="caution">
    <text evidence="7">The sequence shown here is derived from an EMBL/GenBank/DDBJ whole genome shotgun (WGS) entry which is preliminary data.</text>
</comment>
<organism evidence="7 8">
    <name type="scientific">Papaver nudicaule</name>
    <name type="common">Iceland poppy</name>
    <dbReference type="NCBI Taxonomy" id="74823"/>
    <lineage>
        <taxon>Eukaryota</taxon>
        <taxon>Viridiplantae</taxon>
        <taxon>Streptophyta</taxon>
        <taxon>Embryophyta</taxon>
        <taxon>Tracheophyta</taxon>
        <taxon>Spermatophyta</taxon>
        <taxon>Magnoliopsida</taxon>
        <taxon>Ranunculales</taxon>
        <taxon>Papaveraceae</taxon>
        <taxon>Papaveroideae</taxon>
        <taxon>Papaver</taxon>
    </lineage>
</organism>
<dbReference type="PANTHER" id="PTHR10209">
    <property type="entry name" value="OXIDOREDUCTASE, 2OG-FE II OXYGENASE FAMILY PROTEIN"/>
    <property type="match status" value="1"/>
</dbReference>
<sequence>MMASNSDNHDISTRFESNNNYDRMKPKIFISPPTDDDVIINLDSCAESSKEFCIPVIDVGDIKEADDRQRKMIIDQVISACENFGFFQVVNHCVPKILMDEMLENIYMFNEQSAEGKSSYISKFDLYKAPTTNWRDTYYCYMAPTPPKTEEIPIILRDTMMEYSDFMEKLGLELFKLMSEGLGLTRNYLTDMECAKVWALICNYYPECPQPELAVGKSKHSDAYFLTILPQDNHISSLQVLHKNQWVDVPPLHGALIVNVGDILQASISLSGIIQIVSNDRLKSVEHMALANLEHPRASIGCFFYGSYLEQPTRKYGPIKELLTETDCPGYREMTSYEYIAHSYEIGLKGKYPLTKFKL</sequence>
<dbReference type="SUPFAM" id="SSF51197">
    <property type="entry name" value="Clavaminate synthase-like"/>
    <property type="match status" value="1"/>
</dbReference>
<keyword evidence="3 5" id="KW-0560">Oxidoreductase</keyword>
<dbReference type="InterPro" id="IPR005123">
    <property type="entry name" value="Oxoglu/Fe-dep_dioxygenase_dom"/>
</dbReference>
<keyword evidence="2 5" id="KW-0479">Metal-binding</keyword>
<dbReference type="InterPro" id="IPR027443">
    <property type="entry name" value="IPNS-like_sf"/>
</dbReference>
<proteinExistence type="inferred from homology"/>
<dbReference type="GO" id="GO:0051213">
    <property type="term" value="F:dioxygenase activity"/>
    <property type="evidence" value="ECO:0007669"/>
    <property type="project" value="UniProtKB-ARBA"/>
</dbReference>
<dbReference type="AlphaFoldDB" id="A0AA41SAP0"/>
<dbReference type="Pfam" id="PF14226">
    <property type="entry name" value="DIOX_N"/>
    <property type="match status" value="1"/>
</dbReference>
<dbReference type="Pfam" id="PF03171">
    <property type="entry name" value="2OG-FeII_Oxy"/>
    <property type="match status" value="1"/>
</dbReference>
<evidence type="ECO:0000256" key="3">
    <source>
        <dbReference type="ARBA" id="ARBA00023002"/>
    </source>
</evidence>
<evidence type="ECO:0000259" key="6">
    <source>
        <dbReference type="PROSITE" id="PS51471"/>
    </source>
</evidence>
<dbReference type="Proteomes" id="UP001177140">
    <property type="component" value="Unassembled WGS sequence"/>
</dbReference>
<evidence type="ECO:0000256" key="4">
    <source>
        <dbReference type="ARBA" id="ARBA00023004"/>
    </source>
</evidence>
<keyword evidence="8" id="KW-1185">Reference proteome</keyword>
<protein>
    <recommendedName>
        <fullName evidence="6">Fe2OG dioxygenase domain-containing protein</fullName>
    </recommendedName>
</protein>
<feature type="domain" description="Fe2OG dioxygenase" evidence="6">
    <location>
        <begin position="196"/>
        <end position="307"/>
    </location>
</feature>
<evidence type="ECO:0000256" key="5">
    <source>
        <dbReference type="RuleBase" id="RU003682"/>
    </source>
</evidence>
<gene>
    <name evidence="7" type="ORF">MKW94_011522</name>
</gene>
<dbReference type="InterPro" id="IPR026992">
    <property type="entry name" value="DIOX_N"/>
</dbReference>
<accession>A0AA41SAP0</accession>
<reference evidence="7" key="1">
    <citation type="submission" date="2022-03" db="EMBL/GenBank/DDBJ databases">
        <title>A functionally conserved STORR gene fusion in Papaver species that diverged 16.8 million years ago.</title>
        <authorList>
            <person name="Catania T."/>
        </authorList>
    </citation>
    <scope>NUCLEOTIDE SEQUENCE</scope>
    <source>
        <strain evidence="7">S-191538</strain>
    </source>
</reference>
<dbReference type="EMBL" id="JAJJMA010106092">
    <property type="protein sequence ID" value="MCL7030863.1"/>
    <property type="molecule type" value="Genomic_DNA"/>
</dbReference>
<comment type="similarity">
    <text evidence="1 5">Belongs to the iron/ascorbate-dependent oxidoreductase family.</text>
</comment>
<evidence type="ECO:0000256" key="2">
    <source>
        <dbReference type="ARBA" id="ARBA00022723"/>
    </source>
</evidence>
<dbReference type="InterPro" id="IPR044861">
    <property type="entry name" value="IPNS-like_FE2OG_OXY"/>
</dbReference>
<evidence type="ECO:0000313" key="7">
    <source>
        <dbReference type="EMBL" id="MCL7030863.1"/>
    </source>
</evidence>
<dbReference type="PANTHER" id="PTHR10209:SF859">
    <property type="entry name" value="OS03G0690500 PROTEIN"/>
    <property type="match status" value="1"/>
</dbReference>
<dbReference type="Gene3D" id="2.60.120.330">
    <property type="entry name" value="B-lactam Antibiotic, Isopenicillin N Synthase, Chain"/>
    <property type="match status" value="1"/>
</dbReference>
<evidence type="ECO:0000313" key="8">
    <source>
        <dbReference type="Proteomes" id="UP001177140"/>
    </source>
</evidence>
<dbReference type="GO" id="GO:0046872">
    <property type="term" value="F:metal ion binding"/>
    <property type="evidence" value="ECO:0007669"/>
    <property type="project" value="UniProtKB-KW"/>
</dbReference>